<evidence type="ECO:0000256" key="1">
    <source>
        <dbReference type="SAM" id="MobiDB-lite"/>
    </source>
</evidence>
<protein>
    <submittedName>
        <fullName evidence="3">Kinesin light chain, putative</fullName>
    </submittedName>
</protein>
<feature type="compositionally biased region" description="Polar residues" evidence="1">
    <location>
        <begin position="219"/>
        <end position="229"/>
    </location>
</feature>
<feature type="region of interest" description="Disordered" evidence="1">
    <location>
        <begin position="289"/>
        <end position="312"/>
    </location>
</feature>
<evidence type="ECO:0000313" key="3">
    <source>
        <dbReference type="EMBL" id="EPE31058.1"/>
    </source>
</evidence>
<reference evidence="3 4" key="1">
    <citation type="journal article" date="2013" name="BMC Genomics">
        <title>Genomics-driven discovery of the pneumocandin biosynthetic gene cluster in the fungus Glarea lozoyensis.</title>
        <authorList>
            <person name="Chen L."/>
            <person name="Yue Q."/>
            <person name="Zhang X."/>
            <person name="Xiang M."/>
            <person name="Wang C."/>
            <person name="Li S."/>
            <person name="Che Y."/>
            <person name="Ortiz-Lopez F.J."/>
            <person name="Bills G.F."/>
            <person name="Liu X."/>
            <person name="An Z."/>
        </authorList>
    </citation>
    <scope>NUCLEOTIDE SEQUENCE [LARGE SCALE GENOMIC DNA]</scope>
    <source>
        <strain evidence="4">ATCC 20868 / MF5171</strain>
    </source>
</reference>
<evidence type="ECO:0000256" key="2">
    <source>
        <dbReference type="SAM" id="Phobius"/>
    </source>
</evidence>
<feature type="compositionally biased region" description="Low complexity" evidence="1">
    <location>
        <begin position="208"/>
        <end position="218"/>
    </location>
</feature>
<keyword evidence="2" id="KW-0472">Membrane</keyword>
<keyword evidence="4" id="KW-1185">Reference proteome</keyword>
<gene>
    <name evidence="3" type="ORF">GLAREA_04025</name>
</gene>
<keyword evidence="2" id="KW-0812">Transmembrane</keyword>
<dbReference type="CDD" id="cd12087">
    <property type="entry name" value="TM_EGFR-like"/>
    <property type="match status" value="1"/>
</dbReference>
<feature type="region of interest" description="Disordered" evidence="1">
    <location>
        <begin position="208"/>
        <end position="229"/>
    </location>
</feature>
<feature type="transmembrane region" description="Helical" evidence="2">
    <location>
        <begin position="237"/>
        <end position="258"/>
    </location>
</feature>
<name>S3DXG3_GLAL2</name>
<keyword evidence="2" id="KW-1133">Transmembrane helix</keyword>
<dbReference type="RefSeq" id="XP_008082469.1">
    <property type="nucleotide sequence ID" value="XM_008084278.1"/>
</dbReference>
<dbReference type="AlphaFoldDB" id="S3DXG3"/>
<evidence type="ECO:0000313" key="4">
    <source>
        <dbReference type="Proteomes" id="UP000016922"/>
    </source>
</evidence>
<dbReference type="OrthoDB" id="4497263at2759"/>
<sequence length="344" mass="36917">MAQSTTTEADHGDHFPHKSLQTVSGTITAWLPLSTPFIRDASCSTAIAKLGGNLYALDFYNNNRTGLCLPDEIVGPWEAQISHSPTRTLVGPTFVCPEAYSAVQTIVISHSTSQTLCCPSSYQLSVAASTAGVPMQCVSKLTAGDKLRYIDPSVTDMYLTTTIGSQLASGEVDFVFGWHANGYNIITSTSSTLSSITTSKTLDMTSTRTTVSVTGSPTNTLAGENTTKSPSLHPASIAGLAVGVLIIFMAVAAFGCIWRYRRRKRMLELVPDQNQSPSVMHEEITSPNPAVKSAWSGLTDPPVSSKSKSDDNLTFELTGRPIKLKRTSGLKRDRVHGIELVARN</sequence>
<dbReference type="HOGENOM" id="CLU_806657_0_0_1"/>
<organism evidence="3 4">
    <name type="scientific">Glarea lozoyensis (strain ATCC 20868 / MF5171)</name>
    <dbReference type="NCBI Taxonomy" id="1116229"/>
    <lineage>
        <taxon>Eukaryota</taxon>
        <taxon>Fungi</taxon>
        <taxon>Dikarya</taxon>
        <taxon>Ascomycota</taxon>
        <taxon>Pezizomycotina</taxon>
        <taxon>Leotiomycetes</taxon>
        <taxon>Helotiales</taxon>
        <taxon>Helotiaceae</taxon>
        <taxon>Glarea</taxon>
    </lineage>
</organism>
<dbReference type="Proteomes" id="UP000016922">
    <property type="component" value="Unassembled WGS sequence"/>
</dbReference>
<accession>S3DXG3</accession>
<dbReference type="KEGG" id="glz:GLAREA_04025"/>
<dbReference type="GeneID" id="19463080"/>
<proteinExistence type="predicted"/>
<dbReference type="EMBL" id="KE145363">
    <property type="protein sequence ID" value="EPE31058.1"/>
    <property type="molecule type" value="Genomic_DNA"/>
</dbReference>